<evidence type="ECO:0000313" key="2">
    <source>
        <dbReference type="EMBL" id="AVZ45205.1"/>
    </source>
</evidence>
<reference evidence="3" key="1">
    <citation type="submission" date="2018-01" db="EMBL/GenBank/DDBJ databases">
        <authorList>
            <person name="van Mierlo J.T."/>
            <person name="Hagens S."/>
            <person name="Witte S."/>
            <person name="Klamert S."/>
            <person name="van de Straat L."/>
        </authorList>
    </citation>
    <scope>NUCLEOTIDE SEQUENCE [LARGE SCALE GENOMIC DNA]</scope>
</reference>
<dbReference type="EMBL" id="MG748548">
    <property type="protein sequence ID" value="AVZ45205.1"/>
    <property type="molecule type" value="Genomic_DNA"/>
</dbReference>
<evidence type="ECO:0000313" key="3">
    <source>
        <dbReference type="Proteomes" id="UP000257884"/>
    </source>
</evidence>
<keyword evidence="3" id="KW-1185">Reference proteome</keyword>
<dbReference type="KEGG" id="vg:77949077"/>
<dbReference type="GeneID" id="77949077"/>
<feature type="coiled-coil region" evidence="1">
    <location>
        <begin position="238"/>
        <end position="265"/>
    </location>
</feature>
<keyword evidence="1" id="KW-0175">Coiled coil</keyword>
<name>A0A2Z3DMW5_9CAUD</name>
<organism evidence="2 3">
    <name type="scientific">Escherichia phage EP335</name>
    <dbReference type="NCBI Taxonomy" id="2070199"/>
    <lineage>
        <taxon>Viruses</taxon>
        <taxon>Duplodnaviria</taxon>
        <taxon>Heunggongvirae</taxon>
        <taxon>Uroviricota</taxon>
        <taxon>Caudoviricetes</taxon>
        <taxon>Mktvariviridae</taxon>
        <taxon>Gordonclarkvirinae</taxon>
        <taxon>Nieuwekanaalvirus</taxon>
        <taxon>Nieuwekanaalvirus EP335</taxon>
    </lineage>
</organism>
<dbReference type="RefSeq" id="YP_010672790.1">
    <property type="nucleotide sequence ID" value="NC_070979.1"/>
</dbReference>
<dbReference type="Proteomes" id="UP000257884">
    <property type="component" value="Segment"/>
</dbReference>
<sequence length="300" mass="33453">MAKIFNLVNESGFNALANNIRSNNAAIKQDVSNFLLGHLQHFRSNGKKLDVLQAAVDFLLTERFRDMDVIATAITFLTPIKYNTDAANGRKKWINLEGEAKAKEDAKEAQIKAKMEQNRARWSNSFEKFAKGDEIEVDNPNFFKGCNDNVAAHLQIPAKVKEDFNQDIYNLVERLNAIRIEAKLLADERNGATSDNTIALSEEVGKVKKSFDSLIKKVTASTVAISDDYLMNASSKELESLDSYADEMESTITKMQEKLDNLRGRISSTVAIRTEQAAAAEQEEILRKAAEIMAARQNAA</sequence>
<proteinExistence type="predicted"/>
<accession>A0A2Z3DMW5</accession>
<evidence type="ECO:0000256" key="1">
    <source>
        <dbReference type="SAM" id="Coils"/>
    </source>
</evidence>
<protein>
    <submittedName>
        <fullName evidence="2">Uncharacterized protein</fullName>
    </submittedName>
</protein>